<sequence length="121" mass="12608">MGTYALGCFLQDQQTKTQVSEAAAAVIRDLRNAGKLRALPIVSTDKETGVLTAVDGSELCEYGQVGSGRWIRRGDGGVGDAADGSVLYLGSATHAGHIELKALCVSVGGVWYNIISGLPQQ</sequence>
<dbReference type="RefSeq" id="WP_166079715.1">
    <property type="nucleotide sequence ID" value="NZ_WPCR01000011.1"/>
</dbReference>
<keyword evidence="2" id="KW-1185">Reference proteome</keyword>
<name>A0ABX0IMS7_9ACTN</name>
<accession>A0ABX0IMS7</accession>
<protein>
    <submittedName>
        <fullName evidence="1">Uncharacterized protein</fullName>
    </submittedName>
</protein>
<gene>
    <name evidence="1" type="ORF">GMI68_08395</name>
</gene>
<evidence type="ECO:0000313" key="2">
    <source>
        <dbReference type="Proteomes" id="UP000636394"/>
    </source>
</evidence>
<comment type="caution">
    <text evidence="1">The sequence shown here is derived from an EMBL/GenBank/DDBJ whole genome shotgun (WGS) entry which is preliminary data.</text>
</comment>
<dbReference type="EMBL" id="WPCR01000011">
    <property type="protein sequence ID" value="NHM14775.1"/>
    <property type="molecule type" value="Genomic_DNA"/>
</dbReference>
<reference evidence="1 2" key="1">
    <citation type="submission" date="2019-11" db="EMBL/GenBank/DDBJ databases">
        <title>Eggerthellaceae novel genus isolated from the rectal contents of marmort.</title>
        <authorList>
            <person name="Zhang G."/>
        </authorList>
    </citation>
    <scope>NUCLEOTIDE SEQUENCE [LARGE SCALE GENOMIC DNA]</scope>
    <source>
        <strain evidence="2">zg-886</strain>
    </source>
</reference>
<evidence type="ECO:0000313" key="1">
    <source>
        <dbReference type="EMBL" id="NHM14775.1"/>
    </source>
</evidence>
<proteinExistence type="predicted"/>
<dbReference type="Proteomes" id="UP000636394">
    <property type="component" value="Unassembled WGS sequence"/>
</dbReference>
<organism evidence="1 2">
    <name type="scientific">Xiamenia xianingshaonis</name>
    <dbReference type="NCBI Taxonomy" id="2682776"/>
    <lineage>
        <taxon>Bacteria</taxon>
        <taxon>Bacillati</taxon>
        <taxon>Actinomycetota</taxon>
        <taxon>Coriobacteriia</taxon>
        <taxon>Eggerthellales</taxon>
        <taxon>Eggerthellaceae</taxon>
        <taxon>Xiamenia</taxon>
    </lineage>
</organism>